<proteinExistence type="predicted"/>
<dbReference type="Proteomes" id="UP000026915">
    <property type="component" value="Chromosome 7"/>
</dbReference>
<dbReference type="PROSITE" id="PS50297">
    <property type="entry name" value="ANK_REP_REGION"/>
    <property type="match status" value="1"/>
</dbReference>
<dbReference type="Pfam" id="PF12796">
    <property type="entry name" value="Ank_2"/>
    <property type="match status" value="1"/>
</dbReference>
<evidence type="ECO:0000313" key="3">
    <source>
        <dbReference type="Proteomes" id="UP000026915"/>
    </source>
</evidence>
<dbReference type="HOGENOM" id="CLU_1597415_0_0_1"/>
<dbReference type="EMBL" id="CM001885">
    <property type="protein sequence ID" value="EOY12422.1"/>
    <property type="molecule type" value="Genomic_DNA"/>
</dbReference>
<accession>A0A061F6T5</accession>
<keyword evidence="3" id="KW-1185">Reference proteome</keyword>
<dbReference type="Gene3D" id="1.25.40.20">
    <property type="entry name" value="Ankyrin repeat-containing domain"/>
    <property type="match status" value="1"/>
</dbReference>
<dbReference type="InterPro" id="IPR036770">
    <property type="entry name" value="Ankyrin_rpt-contain_sf"/>
</dbReference>
<dbReference type="AlphaFoldDB" id="A0A061F6T5"/>
<dbReference type="InterPro" id="IPR002110">
    <property type="entry name" value="Ankyrin_rpt"/>
</dbReference>
<reference evidence="2 3" key="1">
    <citation type="journal article" date="2013" name="Genome Biol.">
        <title>The genome sequence of the most widely cultivated cacao type and its use to identify candidate genes regulating pod color.</title>
        <authorList>
            <person name="Motamayor J.C."/>
            <person name="Mockaitis K."/>
            <person name="Schmutz J."/>
            <person name="Haiminen N."/>
            <person name="Iii D.L."/>
            <person name="Cornejo O."/>
            <person name="Findley S.D."/>
            <person name="Zheng P."/>
            <person name="Utro F."/>
            <person name="Royaert S."/>
            <person name="Saski C."/>
            <person name="Jenkins J."/>
            <person name="Podicheti R."/>
            <person name="Zhao M."/>
            <person name="Scheffler B.E."/>
            <person name="Stack J.C."/>
            <person name="Feltus F.A."/>
            <person name="Mustiga G.M."/>
            <person name="Amores F."/>
            <person name="Phillips W."/>
            <person name="Marelli J.P."/>
            <person name="May G.D."/>
            <person name="Shapiro H."/>
            <person name="Ma J."/>
            <person name="Bustamante C.D."/>
            <person name="Schnell R.J."/>
            <person name="Main D."/>
            <person name="Gilbert D."/>
            <person name="Parida L."/>
            <person name="Kuhn D.N."/>
        </authorList>
    </citation>
    <scope>NUCLEOTIDE SEQUENCE [LARGE SCALE GENOMIC DNA]</scope>
    <source>
        <strain evidence="3">cv. Matina 1-6</strain>
    </source>
</reference>
<evidence type="ECO:0000313" key="2">
    <source>
        <dbReference type="EMBL" id="EOY12422.1"/>
    </source>
</evidence>
<organism evidence="2 3">
    <name type="scientific">Theobroma cacao</name>
    <name type="common">Cacao</name>
    <name type="synonym">Cocoa</name>
    <dbReference type="NCBI Taxonomy" id="3641"/>
    <lineage>
        <taxon>Eukaryota</taxon>
        <taxon>Viridiplantae</taxon>
        <taxon>Streptophyta</taxon>
        <taxon>Embryophyta</taxon>
        <taxon>Tracheophyta</taxon>
        <taxon>Spermatophyta</taxon>
        <taxon>Magnoliopsida</taxon>
        <taxon>eudicotyledons</taxon>
        <taxon>Gunneridae</taxon>
        <taxon>Pentapetalae</taxon>
        <taxon>rosids</taxon>
        <taxon>malvids</taxon>
        <taxon>Malvales</taxon>
        <taxon>Malvaceae</taxon>
        <taxon>Byttnerioideae</taxon>
        <taxon>Theobroma</taxon>
    </lineage>
</organism>
<dbReference type="Gramene" id="EOY12422">
    <property type="protein sequence ID" value="EOY12422"/>
    <property type="gene ID" value="TCM_030944"/>
</dbReference>
<dbReference type="SMART" id="SM00248">
    <property type="entry name" value="ANK"/>
    <property type="match status" value="3"/>
</dbReference>
<name>A0A061F6T5_THECC</name>
<dbReference type="eggNOG" id="KOG0504">
    <property type="taxonomic scope" value="Eukaryota"/>
</dbReference>
<dbReference type="SUPFAM" id="SSF48403">
    <property type="entry name" value="Ankyrin repeat"/>
    <property type="match status" value="1"/>
</dbReference>
<gene>
    <name evidence="2" type="ORF">TCM_030944</name>
</gene>
<dbReference type="PANTHER" id="PTHR24121">
    <property type="entry name" value="NO MECHANORECEPTOR POTENTIAL C, ISOFORM D-RELATED"/>
    <property type="match status" value="1"/>
</dbReference>
<evidence type="ECO:0000256" key="1">
    <source>
        <dbReference type="PROSITE-ProRule" id="PRU00023"/>
    </source>
</evidence>
<dbReference type="OMA" id="ARTEDHN"/>
<dbReference type="PROSITE" id="PS50088">
    <property type="entry name" value="ANK_REPEAT"/>
    <property type="match status" value="1"/>
</dbReference>
<dbReference type="STRING" id="3641.A0A061F6T5"/>
<dbReference type="InParanoid" id="A0A061F6T5"/>
<dbReference type="PANTHER" id="PTHR24121:SF23">
    <property type="entry name" value="NO MECHANORECEPTOR POTENTIAL C, ISOFORM H"/>
    <property type="match status" value="1"/>
</dbReference>
<protein>
    <submittedName>
        <fullName evidence="2">Uncharacterized protein</fullName>
    </submittedName>
</protein>
<sequence>MEKQVNLKLFTAARSGNLQILQDIIRDAAATVYDAKTPEGNTVLHFAARFGHKPLVGELITGCPSLVHQSNFKGETLLHVAAKAGRDDVVGLLIDSKTDKPGLCIGWIRDNSGNSPLHGAVRNGHSKDLVPCVPILFKDEQIILWRGKRDQELNSDISDATMKSQDT</sequence>
<keyword evidence="1" id="KW-0040">ANK repeat</keyword>
<feature type="repeat" description="ANK" evidence="1">
    <location>
        <begin position="73"/>
        <end position="99"/>
    </location>
</feature>